<dbReference type="InterPro" id="IPR003890">
    <property type="entry name" value="MIF4G-like_typ-3"/>
</dbReference>
<sequence length="178" mass="19823">MEAIIELIFKKALAEPHYCETYADIVFGLRSAFPEFQSSGDGKPMTFKSSVLSICQHEFEELLRAPGPSEDEQARLDPEQLECQRQERRKRMRANMRFIGHLFLRQLLSARVIGSVLCELTLVERPDTLPEEHAIECACELLNATGFTLESLPAGHAALAAVCGRLQALSHAKAGPGW</sequence>
<comment type="caution">
    <text evidence="5">The sequence shown here is derived from an EMBL/GenBank/DDBJ whole genome shotgun (WGS) entry which is preliminary data.</text>
</comment>
<proteinExistence type="inferred from homology"/>
<feature type="domain" description="MIF4G" evidence="4">
    <location>
        <begin position="3"/>
        <end position="150"/>
    </location>
</feature>
<dbReference type="InterPro" id="IPR016024">
    <property type="entry name" value="ARM-type_fold"/>
</dbReference>
<reference evidence="5" key="1">
    <citation type="submission" date="2023-10" db="EMBL/GenBank/DDBJ databases">
        <authorList>
            <person name="Chen Y."/>
            <person name="Shah S."/>
            <person name="Dougan E. K."/>
            <person name="Thang M."/>
            <person name="Chan C."/>
        </authorList>
    </citation>
    <scope>NUCLEOTIDE SEQUENCE [LARGE SCALE GENOMIC DNA]</scope>
</reference>
<evidence type="ECO:0000259" key="4">
    <source>
        <dbReference type="Pfam" id="PF02854"/>
    </source>
</evidence>
<gene>
    <name evidence="5" type="ORF">PCOR1329_LOCUS28201</name>
</gene>
<protein>
    <recommendedName>
        <fullName evidence="4">MIF4G domain-containing protein</fullName>
    </recommendedName>
</protein>
<evidence type="ECO:0000256" key="2">
    <source>
        <dbReference type="ARBA" id="ARBA00022540"/>
    </source>
</evidence>
<dbReference type="Proteomes" id="UP001189429">
    <property type="component" value="Unassembled WGS sequence"/>
</dbReference>
<evidence type="ECO:0000256" key="1">
    <source>
        <dbReference type="ARBA" id="ARBA00005775"/>
    </source>
</evidence>
<organism evidence="5 6">
    <name type="scientific">Prorocentrum cordatum</name>
    <dbReference type="NCBI Taxonomy" id="2364126"/>
    <lineage>
        <taxon>Eukaryota</taxon>
        <taxon>Sar</taxon>
        <taxon>Alveolata</taxon>
        <taxon>Dinophyceae</taxon>
        <taxon>Prorocentrales</taxon>
        <taxon>Prorocentraceae</taxon>
        <taxon>Prorocentrum</taxon>
    </lineage>
</organism>
<comment type="similarity">
    <text evidence="1">Belongs to the eukaryotic initiation factor 4G family.</text>
</comment>
<evidence type="ECO:0000256" key="3">
    <source>
        <dbReference type="ARBA" id="ARBA00022917"/>
    </source>
</evidence>
<name>A0ABN9SCW9_9DINO</name>
<dbReference type="Gene3D" id="1.25.40.180">
    <property type="match status" value="1"/>
</dbReference>
<keyword evidence="6" id="KW-1185">Reference proteome</keyword>
<dbReference type="Pfam" id="PF02854">
    <property type="entry name" value="MIF4G"/>
    <property type="match status" value="1"/>
</dbReference>
<evidence type="ECO:0000313" key="6">
    <source>
        <dbReference type="Proteomes" id="UP001189429"/>
    </source>
</evidence>
<dbReference type="PANTHER" id="PTHR23253:SF9">
    <property type="entry name" value="EUKARYOTIC TRANSLATION INITIATION FACTOR 4 GAMMA 2"/>
    <property type="match status" value="1"/>
</dbReference>
<dbReference type="SUPFAM" id="SSF48371">
    <property type="entry name" value="ARM repeat"/>
    <property type="match status" value="1"/>
</dbReference>
<dbReference type="EMBL" id="CAUYUJ010010358">
    <property type="protein sequence ID" value="CAK0829177.1"/>
    <property type="molecule type" value="Genomic_DNA"/>
</dbReference>
<accession>A0ABN9SCW9</accession>
<dbReference type="PANTHER" id="PTHR23253">
    <property type="entry name" value="EUKARYOTIC TRANSLATION INITIATION FACTOR 4 GAMMA"/>
    <property type="match status" value="1"/>
</dbReference>
<keyword evidence="3" id="KW-0648">Protein biosynthesis</keyword>
<keyword evidence="2" id="KW-0396">Initiation factor</keyword>
<evidence type="ECO:0000313" key="5">
    <source>
        <dbReference type="EMBL" id="CAK0829177.1"/>
    </source>
</evidence>